<protein>
    <recommendedName>
        <fullName evidence="1">Casein kinase I</fullName>
    </recommendedName>
</protein>
<evidence type="ECO:0000256" key="1">
    <source>
        <dbReference type="ARBA" id="ARBA00023860"/>
    </source>
</evidence>
<dbReference type="GO" id="GO:0005524">
    <property type="term" value="F:ATP binding"/>
    <property type="evidence" value="ECO:0007669"/>
    <property type="project" value="InterPro"/>
</dbReference>
<dbReference type="PROSITE" id="PS50011">
    <property type="entry name" value="PROTEIN_KINASE_DOM"/>
    <property type="match status" value="1"/>
</dbReference>
<evidence type="ECO:0000313" key="3">
    <source>
        <dbReference type="EMBL" id="OMJ68063.1"/>
    </source>
</evidence>
<reference evidence="3 4" key="1">
    <citation type="submission" date="2016-11" db="EMBL/GenBank/DDBJ databases">
        <title>The macronuclear genome of Stentor coeruleus: a giant cell with tiny introns.</title>
        <authorList>
            <person name="Slabodnick M."/>
            <person name="Ruby J.G."/>
            <person name="Reiff S.B."/>
            <person name="Swart E.C."/>
            <person name="Gosai S."/>
            <person name="Prabakaran S."/>
            <person name="Witkowska E."/>
            <person name="Larue G.E."/>
            <person name="Fisher S."/>
            <person name="Freeman R.M."/>
            <person name="Gunawardena J."/>
            <person name="Chu W."/>
            <person name="Stover N.A."/>
            <person name="Gregory B.D."/>
            <person name="Nowacki M."/>
            <person name="Derisi J."/>
            <person name="Roy S.W."/>
            <person name="Marshall W.F."/>
            <person name="Sood P."/>
        </authorList>
    </citation>
    <scope>NUCLEOTIDE SEQUENCE [LARGE SCALE GENOMIC DNA]</scope>
    <source>
        <strain evidence="3">WM001</strain>
    </source>
</reference>
<dbReference type="InterPro" id="IPR050235">
    <property type="entry name" value="CK1_Ser-Thr_kinase"/>
</dbReference>
<evidence type="ECO:0000259" key="2">
    <source>
        <dbReference type="PROSITE" id="PS50011"/>
    </source>
</evidence>
<proteinExistence type="predicted"/>
<dbReference type="GO" id="GO:0004672">
    <property type="term" value="F:protein kinase activity"/>
    <property type="evidence" value="ECO:0007669"/>
    <property type="project" value="InterPro"/>
</dbReference>
<dbReference type="Gene3D" id="1.10.510.10">
    <property type="entry name" value="Transferase(Phosphotransferase) domain 1"/>
    <property type="match status" value="1"/>
</dbReference>
<keyword evidence="4" id="KW-1185">Reference proteome</keyword>
<organism evidence="3 4">
    <name type="scientific">Stentor coeruleus</name>
    <dbReference type="NCBI Taxonomy" id="5963"/>
    <lineage>
        <taxon>Eukaryota</taxon>
        <taxon>Sar</taxon>
        <taxon>Alveolata</taxon>
        <taxon>Ciliophora</taxon>
        <taxon>Postciliodesmatophora</taxon>
        <taxon>Heterotrichea</taxon>
        <taxon>Heterotrichida</taxon>
        <taxon>Stentoridae</taxon>
        <taxon>Stentor</taxon>
    </lineage>
</organism>
<evidence type="ECO:0000313" key="4">
    <source>
        <dbReference type="Proteomes" id="UP000187209"/>
    </source>
</evidence>
<dbReference type="InterPro" id="IPR000719">
    <property type="entry name" value="Prot_kinase_dom"/>
</dbReference>
<dbReference type="EMBL" id="MPUH01001391">
    <property type="protein sequence ID" value="OMJ68063.1"/>
    <property type="molecule type" value="Genomic_DNA"/>
</dbReference>
<sequence>MMNAILGDRFEIKKKLHSNTFYKVYKANDLKTLSKVVIKCDRRNIKFSLIKYESEILENLAVSPGAHRILDKGEYKDRCYMVMNYLGKSLSDKLKDYDNRISSGCSLKITEELLLRIEYLHKAGFVHRDIKPDKILTGYGLNWQSLYIIGYRYAVRVNQNENANNFHLEPENYIYSSLNSSNKLPYTKRDDLESVIYLLIHLYTGSLPWLYTPCLPEKKIKELKESISLGKLCKSLPVEILMMARYIRSLRYNEEPNYQMMRNSIRYLSSKMKINLAYDWAFNLREIVCNNTLTTNINIFHKAPSSKRHNTLKLRHKDYTSRKKNFISQHGSDLEVMGENQHIEVSEFILLNKEAYDIKMNSKIVGTLKKKIPCPESGSKDFFHRKIKSDFGSEICTPKKNQNIYGIFKITDEESVLSSERTDTIKNSKYPDIRCMKKLKKSRKKIDDYSF</sequence>
<dbReference type="SUPFAM" id="SSF56112">
    <property type="entry name" value="Protein kinase-like (PK-like)"/>
    <property type="match status" value="1"/>
</dbReference>
<dbReference type="Proteomes" id="UP000187209">
    <property type="component" value="Unassembled WGS sequence"/>
</dbReference>
<accession>A0A1R2AU56</accession>
<comment type="caution">
    <text evidence="3">The sequence shown here is derived from an EMBL/GenBank/DDBJ whole genome shotgun (WGS) entry which is preliminary data.</text>
</comment>
<dbReference type="AlphaFoldDB" id="A0A1R2AU56"/>
<dbReference type="SMART" id="SM00220">
    <property type="entry name" value="S_TKc"/>
    <property type="match status" value="1"/>
</dbReference>
<name>A0A1R2AU56_9CILI</name>
<dbReference type="PANTHER" id="PTHR11909">
    <property type="entry name" value="CASEIN KINASE-RELATED"/>
    <property type="match status" value="1"/>
</dbReference>
<dbReference type="Pfam" id="PF00069">
    <property type="entry name" value="Pkinase"/>
    <property type="match status" value="1"/>
</dbReference>
<dbReference type="InterPro" id="IPR011009">
    <property type="entry name" value="Kinase-like_dom_sf"/>
</dbReference>
<gene>
    <name evidence="3" type="ORF">SteCoe_34594</name>
</gene>
<feature type="domain" description="Protein kinase" evidence="2">
    <location>
        <begin position="10"/>
        <end position="268"/>
    </location>
</feature>